<feature type="compositionally biased region" description="Low complexity" evidence="5">
    <location>
        <begin position="62"/>
        <end position="71"/>
    </location>
</feature>
<evidence type="ECO:0000259" key="6">
    <source>
        <dbReference type="PROSITE" id="PS50089"/>
    </source>
</evidence>
<gene>
    <name evidence="7" type="ORF">SteCoe_5651</name>
</gene>
<evidence type="ECO:0000256" key="3">
    <source>
        <dbReference type="ARBA" id="ARBA00022833"/>
    </source>
</evidence>
<feature type="compositionally biased region" description="Low complexity" evidence="5">
    <location>
        <begin position="41"/>
        <end position="55"/>
    </location>
</feature>
<dbReference type="PROSITE" id="PS50089">
    <property type="entry name" value="ZF_RING_2"/>
    <property type="match status" value="1"/>
</dbReference>
<dbReference type="PROSITE" id="PS00518">
    <property type="entry name" value="ZF_RING_1"/>
    <property type="match status" value="1"/>
</dbReference>
<evidence type="ECO:0000313" key="8">
    <source>
        <dbReference type="Proteomes" id="UP000187209"/>
    </source>
</evidence>
<keyword evidence="2 4" id="KW-0863">Zinc-finger</keyword>
<accession>A0A1R2CRZ4</accession>
<proteinExistence type="predicted"/>
<evidence type="ECO:0000256" key="5">
    <source>
        <dbReference type="SAM" id="MobiDB-lite"/>
    </source>
</evidence>
<dbReference type="SUPFAM" id="SSF57850">
    <property type="entry name" value="RING/U-box"/>
    <property type="match status" value="1"/>
</dbReference>
<keyword evidence="8" id="KW-1185">Reference proteome</keyword>
<dbReference type="EMBL" id="MPUH01000075">
    <property type="protein sequence ID" value="OMJ91750.1"/>
    <property type="molecule type" value="Genomic_DNA"/>
</dbReference>
<feature type="compositionally biased region" description="Polar residues" evidence="5">
    <location>
        <begin position="72"/>
        <end position="97"/>
    </location>
</feature>
<reference evidence="7 8" key="1">
    <citation type="submission" date="2016-11" db="EMBL/GenBank/DDBJ databases">
        <title>The macronuclear genome of Stentor coeruleus: a giant cell with tiny introns.</title>
        <authorList>
            <person name="Slabodnick M."/>
            <person name="Ruby J.G."/>
            <person name="Reiff S.B."/>
            <person name="Swart E.C."/>
            <person name="Gosai S."/>
            <person name="Prabakaran S."/>
            <person name="Witkowska E."/>
            <person name="Larue G.E."/>
            <person name="Fisher S."/>
            <person name="Freeman R.M."/>
            <person name="Gunawardena J."/>
            <person name="Chu W."/>
            <person name="Stover N.A."/>
            <person name="Gregory B.D."/>
            <person name="Nowacki M."/>
            <person name="Derisi J."/>
            <person name="Roy S.W."/>
            <person name="Marshall W.F."/>
            <person name="Sood P."/>
        </authorList>
    </citation>
    <scope>NUCLEOTIDE SEQUENCE [LARGE SCALE GENOMIC DNA]</scope>
    <source>
        <strain evidence="7">WM001</strain>
    </source>
</reference>
<evidence type="ECO:0000256" key="1">
    <source>
        <dbReference type="ARBA" id="ARBA00022723"/>
    </source>
</evidence>
<feature type="compositionally biased region" description="Basic and acidic residues" evidence="5">
    <location>
        <begin position="1"/>
        <end position="20"/>
    </location>
</feature>
<dbReference type="Proteomes" id="UP000187209">
    <property type="component" value="Unassembled WGS sequence"/>
</dbReference>
<organism evidence="7 8">
    <name type="scientific">Stentor coeruleus</name>
    <dbReference type="NCBI Taxonomy" id="5963"/>
    <lineage>
        <taxon>Eukaryota</taxon>
        <taxon>Sar</taxon>
        <taxon>Alveolata</taxon>
        <taxon>Ciliophora</taxon>
        <taxon>Postciliodesmatophora</taxon>
        <taxon>Heterotrichea</taxon>
        <taxon>Heterotrichida</taxon>
        <taxon>Stentoridae</taxon>
        <taxon>Stentor</taxon>
    </lineage>
</organism>
<protein>
    <recommendedName>
        <fullName evidence="6">RING-type domain-containing protein</fullName>
    </recommendedName>
</protein>
<keyword evidence="1" id="KW-0479">Metal-binding</keyword>
<sequence>MLDKNRENDKTDMKSADSPDMKPPSLLSELPFKSDFNDAANKNSSKTPSLLKKPSSQPPPLNLSSVSPMLSGSNPPSLLPKSNINNNKVHFQPGLQSNNIPPPSLLIKLQDDQNIINQPCLVNKAPSFPIDKIPIAMIKEVNNSEIPIGQEKNLIKTSPLHLDLEKNDQNILTAKFDNKILNLDIPTTKSDNKNLIPNSQMLPHKIQEFTFSSNNSLYLSSEYRKTLDFESDSSINNSNSGVLVIGRDITTLTLQELNIKVCLICKNKDYIINLQCNHLLCETCLQKTIETTAEIQICHSNKSKIRPLCPYCKKIIFEDLFINTSYYKNIISKYAERYRNLLSKDKTCFSCKKVYPLTRFFKTPKCQHQCKECLATEIILGKKKCQFCNEKYDVEGLRNVREKCSCCGDDKFYVADCVFSICKEHYHCLRCLHLVLGSKKCGKCDGNVGKEDYCRVYERLKRFKNSLN</sequence>
<dbReference type="GO" id="GO:0008270">
    <property type="term" value="F:zinc ion binding"/>
    <property type="evidence" value="ECO:0007669"/>
    <property type="project" value="UniProtKB-KW"/>
</dbReference>
<dbReference type="AlphaFoldDB" id="A0A1R2CRZ4"/>
<comment type="caution">
    <text evidence="7">The sequence shown here is derived from an EMBL/GenBank/DDBJ whole genome shotgun (WGS) entry which is preliminary data.</text>
</comment>
<feature type="domain" description="RING-type" evidence="6">
    <location>
        <begin position="262"/>
        <end position="313"/>
    </location>
</feature>
<dbReference type="InterPro" id="IPR001841">
    <property type="entry name" value="Znf_RING"/>
</dbReference>
<name>A0A1R2CRZ4_9CILI</name>
<feature type="region of interest" description="Disordered" evidence="5">
    <location>
        <begin position="1"/>
        <end position="97"/>
    </location>
</feature>
<evidence type="ECO:0000256" key="4">
    <source>
        <dbReference type="PROSITE-ProRule" id="PRU00175"/>
    </source>
</evidence>
<dbReference type="InterPro" id="IPR017907">
    <property type="entry name" value="Znf_RING_CS"/>
</dbReference>
<evidence type="ECO:0000256" key="2">
    <source>
        <dbReference type="ARBA" id="ARBA00022771"/>
    </source>
</evidence>
<evidence type="ECO:0000313" key="7">
    <source>
        <dbReference type="EMBL" id="OMJ91750.1"/>
    </source>
</evidence>
<keyword evidence="3" id="KW-0862">Zinc</keyword>